<feature type="non-terminal residue" evidence="1">
    <location>
        <position position="1"/>
    </location>
</feature>
<sequence length="64" mass="7098">LNIRSLEVVLVRGGVELKGPQLVSRVDCEGQESCTSYHELGKLHIHFIIILLPTSGWNHVLVHG</sequence>
<proteinExistence type="predicted"/>
<name>A0A0K2V7C2_LEPSM</name>
<dbReference type="AlphaFoldDB" id="A0A0K2V7C2"/>
<organism evidence="1">
    <name type="scientific">Lepeophtheirus salmonis</name>
    <name type="common">Salmon louse</name>
    <name type="synonym">Caligus salmonis</name>
    <dbReference type="NCBI Taxonomy" id="72036"/>
    <lineage>
        <taxon>Eukaryota</taxon>
        <taxon>Metazoa</taxon>
        <taxon>Ecdysozoa</taxon>
        <taxon>Arthropoda</taxon>
        <taxon>Crustacea</taxon>
        <taxon>Multicrustacea</taxon>
        <taxon>Hexanauplia</taxon>
        <taxon>Copepoda</taxon>
        <taxon>Siphonostomatoida</taxon>
        <taxon>Caligidae</taxon>
        <taxon>Lepeophtheirus</taxon>
    </lineage>
</organism>
<evidence type="ECO:0000313" key="1">
    <source>
        <dbReference type="EMBL" id="CDW46354.1"/>
    </source>
</evidence>
<accession>A0A0K2V7C2</accession>
<protein>
    <submittedName>
        <fullName evidence="1">Uncharacterized protein</fullName>
    </submittedName>
</protein>
<feature type="non-terminal residue" evidence="1">
    <location>
        <position position="64"/>
    </location>
</feature>
<reference evidence="1" key="1">
    <citation type="submission" date="2014-05" db="EMBL/GenBank/DDBJ databases">
        <authorList>
            <person name="Chronopoulou M."/>
        </authorList>
    </citation>
    <scope>NUCLEOTIDE SEQUENCE</scope>
    <source>
        <tissue evidence="1">Whole organism</tissue>
    </source>
</reference>
<dbReference type="EMBL" id="HACA01028993">
    <property type="protein sequence ID" value="CDW46354.1"/>
    <property type="molecule type" value="Transcribed_RNA"/>
</dbReference>